<dbReference type="PANTHER" id="PTHR24246">
    <property type="entry name" value="OLFACTORY RECEPTOR AND ADENOSINE RECEPTOR"/>
    <property type="match status" value="1"/>
</dbReference>
<reference evidence="13" key="1">
    <citation type="submission" date="2022-11" db="UniProtKB">
        <authorList>
            <consortium name="EnsemblMetazoa"/>
        </authorList>
    </citation>
    <scope>IDENTIFICATION</scope>
</reference>
<evidence type="ECO:0000256" key="7">
    <source>
        <dbReference type="ARBA" id="ARBA00023170"/>
    </source>
</evidence>
<feature type="transmembrane region" description="Helical" evidence="11">
    <location>
        <begin position="116"/>
        <end position="138"/>
    </location>
</feature>
<evidence type="ECO:0000259" key="12">
    <source>
        <dbReference type="PROSITE" id="PS50262"/>
    </source>
</evidence>
<dbReference type="OrthoDB" id="5964592at2759"/>
<dbReference type="Proteomes" id="UP000887567">
    <property type="component" value="Unplaced"/>
</dbReference>
<feature type="transmembrane region" description="Helical" evidence="11">
    <location>
        <begin position="76"/>
        <end position="96"/>
    </location>
</feature>
<evidence type="ECO:0000256" key="5">
    <source>
        <dbReference type="ARBA" id="ARBA00023040"/>
    </source>
</evidence>
<sequence length="316" mass="36551">MQFINAEKSEEGTYASMNCSKVKSFLQFSRENDLTHITLLVALVAGTFTWFLIVCSNLLVIYTIAKTPTLQTPSNCTILGLSIADLTVGLLVQPIHLTSIFVTHENDFEHICCISILYGFFGWFIFPISAMHLTLLTMDRFLAIRLHLRYQELITSKRYVCASIVIWIYGFTIGTIYTFKNELLGYILIAFYFSNAIAIYSVSITFWNIRKHSSQIQVQHQNVEETLSIQRLKKSINTMYIIIVALIVSHLPYIFYFVKRQASLDVLENRNGFLIYIITEHILVLNSFVNPIIYFWRIEELRKGAWRVIRVSLGKQ</sequence>
<evidence type="ECO:0000256" key="10">
    <source>
        <dbReference type="RuleBase" id="RU000688"/>
    </source>
</evidence>
<evidence type="ECO:0000256" key="9">
    <source>
        <dbReference type="ARBA" id="ARBA00023224"/>
    </source>
</evidence>
<dbReference type="PRINTS" id="PR00237">
    <property type="entry name" value="GPCRRHODOPSN"/>
</dbReference>
<name>A0A913XL98_EXADI</name>
<dbReference type="PROSITE" id="PS00237">
    <property type="entry name" value="G_PROTEIN_RECEP_F1_1"/>
    <property type="match status" value="1"/>
</dbReference>
<comment type="similarity">
    <text evidence="10">Belongs to the G-protein coupled receptor 1 family.</text>
</comment>
<dbReference type="InterPro" id="IPR000276">
    <property type="entry name" value="GPCR_Rhodpsn"/>
</dbReference>
<evidence type="ECO:0000256" key="4">
    <source>
        <dbReference type="ARBA" id="ARBA00022989"/>
    </source>
</evidence>
<keyword evidence="6 11" id="KW-0472">Membrane</keyword>
<dbReference type="InterPro" id="IPR017452">
    <property type="entry name" value="GPCR_Rhodpsn_7TM"/>
</dbReference>
<proteinExistence type="inferred from homology"/>
<dbReference type="PANTHER" id="PTHR24246:SF27">
    <property type="entry name" value="ADENOSINE RECEPTOR, ISOFORM A"/>
    <property type="match status" value="1"/>
</dbReference>
<keyword evidence="7 10" id="KW-0675">Receptor</keyword>
<keyword evidence="3 10" id="KW-0812">Transmembrane</keyword>
<protein>
    <recommendedName>
        <fullName evidence="12">G-protein coupled receptors family 1 profile domain-containing protein</fullName>
    </recommendedName>
</protein>
<evidence type="ECO:0000256" key="6">
    <source>
        <dbReference type="ARBA" id="ARBA00023136"/>
    </source>
</evidence>
<keyword evidence="5 10" id="KW-0297">G-protein coupled receptor</keyword>
<dbReference type="RefSeq" id="XP_020906100.1">
    <property type="nucleotide sequence ID" value="XM_021050441.1"/>
</dbReference>
<dbReference type="Gene3D" id="1.20.1070.10">
    <property type="entry name" value="Rhodopsin 7-helix transmembrane proteins"/>
    <property type="match status" value="1"/>
</dbReference>
<dbReference type="OMA" id="THENDFE"/>
<dbReference type="Pfam" id="PF00001">
    <property type="entry name" value="7tm_1"/>
    <property type="match status" value="1"/>
</dbReference>
<keyword evidence="14" id="KW-1185">Reference proteome</keyword>
<feature type="transmembrane region" description="Helical" evidence="11">
    <location>
        <begin position="239"/>
        <end position="258"/>
    </location>
</feature>
<dbReference type="KEGG" id="epa:110244241"/>
<evidence type="ECO:0000256" key="1">
    <source>
        <dbReference type="ARBA" id="ARBA00004651"/>
    </source>
</evidence>
<dbReference type="CDD" id="cd00637">
    <property type="entry name" value="7tm_classA_rhodopsin-like"/>
    <property type="match status" value="1"/>
</dbReference>
<keyword evidence="8" id="KW-0325">Glycoprotein</keyword>
<feature type="transmembrane region" description="Helical" evidence="11">
    <location>
        <begin position="159"/>
        <end position="177"/>
    </location>
</feature>
<evidence type="ECO:0000256" key="3">
    <source>
        <dbReference type="ARBA" id="ARBA00022692"/>
    </source>
</evidence>
<evidence type="ECO:0000313" key="14">
    <source>
        <dbReference type="Proteomes" id="UP000887567"/>
    </source>
</evidence>
<dbReference type="SUPFAM" id="SSF81321">
    <property type="entry name" value="Family A G protein-coupled receptor-like"/>
    <property type="match status" value="1"/>
</dbReference>
<feature type="transmembrane region" description="Helical" evidence="11">
    <location>
        <begin position="183"/>
        <end position="207"/>
    </location>
</feature>
<keyword evidence="4 11" id="KW-1133">Transmembrane helix</keyword>
<dbReference type="GO" id="GO:0005886">
    <property type="term" value="C:plasma membrane"/>
    <property type="evidence" value="ECO:0007669"/>
    <property type="project" value="UniProtKB-SubCell"/>
</dbReference>
<evidence type="ECO:0000256" key="11">
    <source>
        <dbReference type="SAM" id="Phobius"/>
    </source>
</evidence>
<dbReference type="AlphaFoldDB" id="A0A913XL98"/>
<evidence type="ECO:0000313" key="13">
    <source>
        <dbReference type="EnsemblMetazoa" id="XP_020906100.1"/>
    </source>
</evidence>
<dbReference type="EnsemblMetazoa" id="XM_021050441.1">
    <property type="protein sequence ID" value="XP_020906100.1"/>
    <property type="gene ID" value="LOC110244241"/>
</dbReference>
<feature type="transmembrane region" description="Helical" evidence="11">
    <location>
        <begin position="273"/>
        <end position="296"/>
    </location>
</feature>
<accession>A0A913XL98</accession>
<dbReference type="GO" id="GO:0004930">
    <property type="term" value="F:G protein-coupled receptor activity"/>
    <property type="evidence" value="ECO:0007669"/>
    <property type="project" value="UniProtKB-KW"/>
</dbReference>
<feature type="domain" description="G-protein coupled receptors family 1 profile" evidence="12">
    <location>
        <begin position="56"/>
        <end position="294"/>
    </location>
</feature>
<dbReference type="PROSITE" id="PS50262">
    <property type="entry name" value="G_PROTEIN_RECEP_F1_2"/>
    <property type="match status" value="1"/>
</dbReference>
<keyword evidence="2" id="KW-1003">Cell membrane</keyword>
<organism evidence="13 14">
    <name type="scientific">Exaiptasia diaphana</name>
    <name type="common">Tropical sea anemone</name>
    <name type="synonym">Aiptasia pulchella</name>
    <dbReference type="NCBI Taxonomy" id="2652724"/>
    <lineage>
        <taxon>Eukaryota</taxon>
        <taxon>Metazoa</taxon>
        <taxon>Cnidaria</taxon>
        <taxon>Anthozoa</taxon>
        <taxon>Hexacorallia</taxon>
        <taxon>Actiniaria</taxon>
        <taxon>Aiptasiidae</taxon>
        <taxon>Exaiptasia</taxon>
    </lineage>
</organism>
<keyword evidence="9 10" id="KW-0807">Transducer</keyword>
<dbReference type="GeneID" id="110244241"/>
<evidence type="ECO:0000256" key="2">
    <source>
        <dbReference type="ARBA" id="ARBA00022475"/>
    </source>
</evidence>
<comment type="subcellular location">
    <subcellularLocation>
        <location evidence="1">Cell membrane</location>
        <topology evidence="1">Multi-pass membrane protein</topology>
    </subcellularLocation>
</comment>
<feature type="transmembrane region" description="Helical" evidence="11">
    <location>
        <begin position="37"/>
        <end position="64"/>
    </location>
</feature>
<evidence type="ECO:0000256" key="8">
    <source>
        <dbReference type="ARBA" id="ARBA00023180"/>
    </source>
</evidence>